<dbReference type="InterPro" id="IPR017850">
    <property type="entry name" value="Alkaline_phosphatase_core_sf"/>
</dbReference>
<accession>A0ABS8KKQ2</accession>
<dbReference type="Gene3D" id="3.40.720.10">
    <property type="entry name" value="Alkaline Phosphatase, subunit A"/>
    <property type="match status" value="2"/>
</dbReference>
<dbReference type="Proteomes" id="UP001430614">
    <property type="component" value="Unassembled WGS sequence"/>
</dbReference>
<dbReference type="PANTHER" id="PTHR31956">
    <property type="entry name" value="NON-SPECIFIC PHOSPHOLIPASE C4-RELATED"/>
    <property type="match status" value="1"/>
</dbReference>
<keyword evidence="3" id="KW-0378">Hydrolase</keyword>
<comment type="caution">
    <text evidence="5">The sequence shown here is derived from an EMBL/GenBank/DDBJ whole genome shotgun (WGS) entry which is preliminary data.</text>
</comment>
<dbReference type="PANTHER" id="PTHR31956:SF1">
    <property type="entry name" value="NON-SPECIFIC PHOSPHOLIPASE C1"/>
    <property type="match status" value="1"/>
</dbReference>
<evidence type="ECO:0000313" key="6">
    <source>
        <dbReference type="Proteomes" id="UP001430614"/>
    </source>
</evidence>
<dbReference type="Pfam" id="PF05506">
    <property type="entry name" value="PLipase_C_C"/>
    <property type="match status" value="2"/>
</dbReference>
<gene>
    <name evidence="5" type="ORF">LJ655_26405</name>
</gene>
<proteinExistence type="inferred from homology"/>
<dbReference type="EMBL" id="JAJITC010000019">
    <property type="protein sequence ID" value="MCC8405346.1"/>
    <property type="molecule type" value="Genomic_DNA"/>
</dbReference>
<dbReference type="CDD" id="cd16014">
    <property type="entry name" value="PLC"/>
    <property type="match status" value="1"/>
</dbReference>
<evidence type="ECO:0000256" key="1">
    <source>
        <dbReference type="ARBA" id="ARBA00009717"/>
    </source>
</evidence>
<comment type="similarity">
    <text evidence="1">Belongs to the bacterial phospholipase C family.</text>
</comment>
<organism evidence="5 6">
    <name type="scientific">Paraburkholderia translucens</name>
    <dbReference type="NCBI Taxonomy" id="2886945"/>
    <lineage>
        <taxon>Bacteria</taxon>
        <taxon>Pseudomonadati</taxon>
        <taxon>Pseudomonadota</taxon>
        <taxon>Betaproteobacteria</taxon>
        <taxon>Burkholderiales</taxon>
        <taxon>Burkholderiaceae</taxon>
        <taxon>Paraburkholderia</taxon>
    </lineage>
</organism>
<feature type="domain" description="Bacterial phospholipase C C-terminal" evidence="4">
    <location>
        <begin position="609"/>
        <end position="690"/>
    </location>
</feature>
<keyword evidence="6" id="KW-1185">Reference proteome</keyword>
<dbReference type="NCBIfam" id="TIGR03396">
    <property type="entry name" value="PC_PLC"/>
    <property type="match status" value="1"/>
</dbReference>
<evidence type="ECO:0000259" key="4">
    <source>
        <dbReference type="Pfam" id="PF05506"/>
    </source>
</evidence>
<dbReference type="EC" id="3.1.4.3" evidence="2"/>
<name>A0ABS8KKQ2_9BURK</name>
<protein>
    <recommendedName>
        <fullName evidence="2">phospholipase C</fullName>
        <ecNumber evidence="2">3.1.4.3</ecNumber>
    </recommendedName>
</protein>
<sequence length="705" mass="77439">MTSKNRRDFLRSAAQAAGSFTALSMLPPGIRNALAIPANNRTGTIRDVEHIIVLMQENRSFDHYFGTLKGVRGFGDTRAINLSNGQPVWYQPLTADAAGAGYVLPFHPTAPNLGLQFLQDLPHDWGSTHAAWNRGRNDRWVPSKGKTTMAYLTRDDIPFHYQLADAFTICDAYHCSLMGPTDPNRYYMWSGWVGNDGSGGGPVIDNSELGYGWSTYPEVLQNAGISWKIYQDVGTGLNANGSWGWTQNAYIGNYGDNSLLYFNQYRNAQPGNPLYDNARTGTNAANGEGYFDILKRDVQNGTLPQVSWIVAPEAYCEHPNWPANYGAWYIDQVLQILTSNPDVWSKTVLLINYDENDGFFDHIAAPFAAASSSDGLSTVDITHEIYPGDQKNVAAPYGLGPRVPMLVVSPWSKGGYVCSQVFDHTSVIRFIEKRFGEQHNLGEANITPWRRAVCGDLTSAFNFANPNASVPSLPGTSGYVPPDQNRHQDYVPQPPALQTLPRQEPGVRPARALPYELFVRADEGSNGKLTLRFVNTGRAGAVFLVYAANSADAPRSYTVEAGKHLQDTLPLNADGSYDFSVHGPNGFLRRFAGQMVARSAWDGPDTARPAVAEGYDVANGNLQLRLENLGRARCQFTIDNAYDASHVIRHSVRGGDTDNLYLDLRNAHGWYDLTITVDTDSTFARRFAGHVETGNSSMSDPALGG</sequence>
<feature type="domain" description="Bacterial phospholipase C C-terminal" evidence="4">
    <location>
        <begin position="509"/>
        <end position="594"/>
    </location>
</feature>
<dbReference type="InterPro" id="IPR017767">
    <property type="entry name" value="PC-PLC"/>
</dbReference>
<dbReference type="InterPro" id="IPR007312">
    <property type="entry name" value="Phosphoesterase"/>
</dbReference>
<dbReference type="PROSITE" id="PS51318">
    <property type="entry name" value="TAT"/>
    <property type="match status" value="1"/>
</dbReference>
<dbReference type="InterPro" id="IPR006311">
    <property type="entry name" value="TAT_signal"/>
</dbReference>
<evidence type="ECO:0000256" key="3">
    <source>
        <dbReference type="ARBA" id="ARBA00022801"/>
    </source>
</evidence>
<evidence type="ECO:0000313" key="5">
    <source>
        <dbReference type="EMBL" id="MCC8405346.1"/>
    </source>
</evidence>
<evidence type="ECO:0000256" key="2">
    <source>
        <dbReference type="ARBA" id="ARBA00012018"/>
    </source>
</evidence>
<reference evidence="5 6" key="1">
    <citation type="submission" date="2021-11" db="EMBL/GenBank/DDBJ databases">
        <authorList>
            <person name="Oh E.-T."/>
            <person name="Kim S.-B."/>
        </authorList>
    </citation>
    <scope>NUCLEOTIDE SEQUENCE [LARGE SCALE GENOMIC DNA]</scope>
    <source>
        <strain evidence="5 6">MMS20-SJTN17</strain>
    </source>
</reference>
<dbReference type="RefSeq" id="WP_230564117.1">
    <property type="nucleotide sequence ID" value="NZ_JAJITC010000019.1"/>
</dbReference>
<dbReference type="InterPro" id="IPR008475">
    <property type="entry name" value="PLipase_C_C"/>
</dbReference>
<dbReference type="Pfam" id="PF04185">
    <property type="entry name" value="Phosphoesterase"/>
    <property type="match status" value="1"/>
</dbReference>